<keyword evidence="5" id="KW-1185">Reference proteome</keyword>
<comment type="similarity">
    <text evidence="2">Belongs to the Nudix hydrolase family.</text>
</comment>
<proteinExistence type="inferred from homology"/>
<protein>
    <submittedName>
        <fullName evidence="4">NUDIX hydrolase</fullName>
    </submittedName>
</protein>
<dbReference type="Gene3D" id="3.90.79.10">
    <property type="entry name" value="Nucleoside Triphosphate Pyrophosphohydrolase"/>
    <property type="match status" value="1"/>
</dbReference>
<evidence type="ECO:0000313" key="5">
    <source>
        <dbReference type="Proteomes" id="UP000003571"/>
    </source>
</evidence>
<dbReference type="SUPFAM" id="SSF55811">
    <property type="entry name" value="Nudix"/>
    <property type="match status" value="1"/>
</dbReference>
<dbReference type="InterPro" id="IPR020084">
    <property type="entry name" value="NUDIX_hydrolase_CS"/>
</dbReference>
<dbReference type="Gene3D" id="1.10.10.10">
    <property type="entry name" value="Winged helix-like DNA-binding domain superfamily/Winged helix DNA-binding domain"/>
    <property type="match status" value="1"/>
</dbReference>
<dbReference type="PATRIC" id="fig|907348.3.peg.1053"/>
<dbReference type="Pfam" id="PF21906">
    <property type="entry name" value="WHD_NrtR"/>
    <property type="match status" value="1"/>
</dbReference>
<feature type="domain" description="Nudix hydrolase" evidence="3">
    <location>
        <begin position="24"/>
        <end position="159"/>
    </location>
</feature>
<dbReference type="PRINTS" id="PR00502">
    <property type="entry name" value="NUDIXFAMILY"/>
</dbReference>
<dbReference type="Proteomes" id="UP000003571">
    <property type="component" value="Unassembled WGS sequence"/>
</dbReference>
<dbReference type="InterPro" id="IPR000086">
    <property type="entry name" value="NUDIX_hydrolase_dom"/>
</dbReference>
<reference evidence="4 5" key="1">
    <citation type="submission" date="2011-09" db="EMBL/GenBank/DDBJ databases">
        <title>The draft genome of Treponema saccharophilum DSM 2985.</title>
        <authorList>
            <consortium name="US DOE Joint Genome Institute (JGI-PGF)"/>
            <person name="Lucas S."/>
            <person name="Copeland A."/>
            <person name="Lapidus A."/>
            <person name="Glavina del Rio T."/>
            <person name="Dalin E."/>
            <person name="Tice H."/>
            <person name="Bruce D."/>
            <person name="Goodwin L."/>
            <person name="Pitluck S."/>
            <person name="Peters L."/>
            <person name="Kyrpides N."/>
            <person name="Mavromatis K."/>
            <person name="Ivanova N."/>
            <person name="Markowitz V."/>
            <person name="Cheng J.-F."/>
            <person name="Hugenholtz P."/>
            <person name="Woyke T."/>
            <person name="Wu D."/>
            <person name="Gronow S."/>
            <person name="Wellnitz S."/>
            <person name="Brambilla E."/>
            <person name="Klenk H.-P."/>
            <person name="Eisen J.A."/>
        </authorList>
    </citation>
    <scope>NUCLEOTIDE SEQUENCE [LARGE SCALE GENOMIC DNA]</scope>
    <source>
        <strain evidence="4 5">DSM 2985</strain>
    </source>
</reference>
<dbReference type="GO" id="GO:0016787">
    <property type="term" value="F:hydrolase activity"/>
    <property type="evidence" value="ECO:0007669"/>
    <property type="project" value="UniProtKB-KW"/>
</dbReference>
<organism evidence="4 5">
    <name type="scientific">Treponema saccharophilum DSM 2985</name>
    <dbReference type="NCBI Taxonomy" id="907348"/>
    <lineage>
        <taxon>Bacteria</taxon>
        <taxon>Pseudomonadati</taxon>
        <taxon>Spirochaetota</taxon>
        <taxon>Spirochaetia</taxon>
        <taxon>Spirochaetales</taxon>
        <taxon>Treponemataceae</taxon>
        <taxon>Treponema</taxon>
    </lineage>
</organism>
<comment type="caution">
    <text evidence="4">The sequence shown here is derived from an EMBL/GenBank/DDBJ whole genome shotgun (WGS) entry which is preliminary data.</text>
</comment>
<dbReference type="InterPro" id="IPR054105">
    <property type="entry name" value="WHD_NrtR"/>
</dbReference>
<name>H7EJG2_9SPIR</name>
<accession>H7EJG2</accession>
<dbReference type="Pfam" id="PF00293">
    <property type="entry name" value="NUDIX"/>
    <property type="match status" value="1"/>
</dbReference>
<dbReference type="PROSITE" id="PS51462">
    <property type="entry name" value="NUDIX"/>
    <property type="match status" value="1"/>
</dbReference>
<dbReference type="PANTHER" id="PTHR43736">
    <property type="entry name" value="ADP-RIBOSE PYROPHOSPHATASE"/>
    <property type="match status" value="1"/>
</dbReference>
<evidence type="ECO:0000259" key="3">
    <source>
        <dbReference type="PROSITE" id="PS51462"/>
    </source>
</evidence>
<dbReference type="OrthoDB" id="9802805at2"/>
<dbReference type="CDD" id="cd18873">
    <property type="entry name" value="NUDIX_NadM_like"/>
    <property type="match status" value="1"/>
</dbReference>
<gene>
    <name evidence="4" type="ORF">TresaDRAFT_1587</name>
</gene>
<dbReference type="PANTHER" id="PTHR43736:SF4">
    <property type="entry name" value="SLR1690 PROTEIN"/>
    <property type="match status" value="1"/>
</dbReference>
<dbReference type="AlphaFoldDB" id="H7EJG2"/>
<dbReference type="InterPro" id="IPR036388">
    <property type="entry name" value="WH-like_DNA-bd_sf"/>
</dbReference>
<evidence type="ECO:0000256" key="2">
    <source>
        <dbReference type="RuleBase" id="RU003476"/>
    </source>
</evidence>
<dbReference type="InterPro" id="IPR015797">
    <property type="entry name" value="NUDIX_hydrolase-like_dom_sf"/>
</dbReference>
<keyword evidence="1 2" id="KW-0378">Hydrolase</keyword>
<dbReference type="EMBL" id="AGRW01000041">
    <property type="protein sequence ID" value="EIC02323.1"/>
    <property type="molecule type" value="Genomic_DNA"/>
</dbReference>
<evidence type="ECO:0000313" key="4">
    <source>
        <dbReference type="EMBL" id="EIC02323.1"/>
    </source>
</evidence>
<sequence length="284" mass="31846">MEELKDKNGLTEKEFLARYSDKGYDKPSVTADILVLGSNSDFSGFRILLVKRGGHPFLGSWALPGGFIRKDETAYQAAARELSEETGLQNVYLEQIYAFTNPRRDPRTRVMSIAYLALVCGFEDVAGSDDAADAAWFDMTVSESGIRIFSAERGVEIFYEIERGIFQNGKIRYENWVAKSSGGEKLAFDHIEIVIESLLKLKSNFYNSDLAFNMIGDFFTLPDLQSLYELVLGKKLYKTNFRAMVADKIRATGEKRKSMTSGKMSAEYVYDSSSRAMGAETSSE</sequence>
<dbReference type="STRING" id="907348.TresaDRAFT_1587"/>
<dbReference type="eggNOG" id="COG1051">
    <property type="taxonomic scope" value="Bacteria"/>
</dbReference>
<dbReference type="RefSeq" id="WP_002703473.1">
    <property type="nucleotide sequence ID" value="NZ_AGRW01000041.1"/>
</dbReference>
<dbReference type="InterPro" id="IPR036390">
    <property type="entry name" value="WH_DNA-bd_sf"/>
</dbReference>
<dbReference type="SUPFAM" id="SSF46785">
    <property type="entry name" value="Winged helix' DNA-binding domain"/>
    <property type="match status" value="1"/>
</dbReference>
<dbReference type="PROSITE" id="PS00893">
    <property type="entry name" value="NUDIX_BOX"/>
    <property type="match status" value="1"/>
</dbReference>
<dbReference type="InterPro" id="IPR020476">
    <property type="entry name" value="Nudix_hydrolase"/>
</dbReference>
<evidence type="ECO:0000256" key="1">
    <source>
        <dbReference type="ARBA" id="ARBA00022801"/>
    </source>
</evidence>